<protein>
    <recommendedName>
        <fullName evidence="3">Tail fiber protein</fullName>
    </recommendedName>
</protein>
<reference evidence="1" key="2">
    <citation type="submission" date="2023-01" db="EMBL/GenBank/DDBJ databases">
        <authorList>
            <person name="Sun Q."/>
            <person name="Evtushenko L."/>
        </authorList>
    </citation>
    <scope>NUCLEOTIDE SEQUENCE</scope>
    <source>
        <strain evidence="1">VKM B-2935</strain>
    </source>
</reference>
<sequence length="290" mass="29838">MANVQIVAELERLQVAHLSDVNARATAAQGAKADAALPAAEVGQSVASLVGGKVPAGQLPSFVDDVLEFANLAAFPASGESGKIYLAINGGDNPSNPTKQYRWTGTAYMHIPASPGTTDDVPEGANNKYFSAVLARAVTLGSLALTNAAILAGDTFEVMFGKLQAQINALKSAQTCIPIACSDETTALTAGAAKVTFRMPFAMTNVSVRASLTVPQTSGALLTIDVKEGGVSLFSTKPTFDNAEKSTTTALAPAQMTDTTLADDAEITIDISQIGDGTAKGLKVYILGNK</sequence>
<dbReference type="RefSeq" id="WP_271194556.1">
    <property type="nucleotide sequence ID" value="NZ_BSFN01000003.1"/>
</dbReference>
<comment type="caution">
    <text evidence="1">The sequence shown here is derived from an EMBL/GenBank/DDBJ whole genome shotgun (WGS) entry which is preliminary data.</text>
</comment>
<keyword evidence="2" id="KW-1185">Reference proteome</keyword>
<reference evidence="1" key="1">
    <citation type="journal article" date="2014" name="Int. J. Syst. Evol. Microbiol.">
        <title>Complete genome sequence of Corynebacterium casei LMG S-19264T (=DSM 44701T), isolated from a smear-ripened cheese.</title>
        <authorList>
            <consortium name="US DOE Joint Genome Institute (JGI-PGF)"/>
            <person name="Walter F."/>
            <person name="Albersmeier A."/>
            <person name="Kalinowski J."/>
            <person name="Ruckert C."/>
        </authorList>
    </citation>
    <scope>NUCLEOTIDE SEQUENCE</scope>
    <source>
        <strain evidence="1">VKM B-2935</strain>
    </source>
</reference>
<dbReference type="Proteomes" id="UP001143328">
    <property type="component" value="Unassembled WGS sequence"/>
</dbReference>
<dbReference type="EMBL" id="BSFN01000003">
    <property type="protein sequence ID" value="GLK88328.1"/>
    <property type="molecule type" value="Genomic_DNA"/>
</dbReference>
<gene>
    <name evidence="1" type="ORF">GCM10017655_13900</name>
</gene>
<evidence type="ECO:0000313" key="1">
    <source>
        <dbReference type="EMBL" id="GLK88328.1"/>
    </source>
</evidence>
<name>A0A9W6K7F5_9PSED</name>
<organism evidence="1 2">
    <name type="scientific">Pseudomonas turukhanskensis</name>
    <dbReference type="NCBI Taxonomy" id="1806536"/>
    <lineage>
        <taxon>Bacteria</taxon>
        <taxon>Pseudomonadati</taxon>
        <taxon>Pseudomonadota</taxon>
        <taxon>Gammaproteobacteria</taxon>
        <taxon>Pseudomonadales</taxon>
        <taxon>Pseudomonadaceae</taxon>
        <taxon>Pseudomonas</taxon>
    </lineage>
</organism>
<evidence type="ECO:0008006" key="3">
    <source>
        <dbReference type="Google" id="ProtNLM"/>
    </source>
</evidence>
<accession>A0A9W6K7F5</accession>
<proteinExistence type="predicted"/>
<evidence type="ECO:0000313" key="2">
    <source>
        <dbReference type="Proteomes" id="UP001143328"/>
    </source>
</evidence>
<dbReference type="AlphaFoldDB" id="A0A9W6K7F5"/>